<dbReference type="InterPro" id="IPR036691">
    <property type="entry name" value="Endo/exonu/phosph_ase_sf"/>
</dbReference>
<feature type="binding site" evidence="11">
    <location>
        <position position="287"/>
    </location>
    <ligand>
        <name>Mg(2+)</name>
        <dbReference type="ChEBI" id="CHEBI:18420"/>
        <label>1</label>
    </ligand>
</feature>
<keyword evidence="9" id="KW-0539">Nucleus</keyword>
<dbReference type="InterPro" id="IPR005135">
    <property type="entry name" value="Endo/exonuclease/phosphatase"/>
</dbReference>
<protein>
    <recommendedName>
        <fullName evidence="14">DNA-(apurinic or apyrimidinic site) endonuclease</fullName>
        <ecNumber evidence="14">3.1.-.-</ecNumber>
    </recommendedName>
</protein>
<evidence type="ECO:0000256" key="8">
    <source>
        <dbReference type="ARBA" id="ARBA00022842"/>
    </source>
</evidence>
<evidence type="ECO:0000256" key="6">
    <source>
        <dbReference type="ARBA" id="ARBA00022801"/>
    </source>
</evidence>
<dbReference type="PROSITE" id="PS51435">
    <property type="entry name" value="AP_NUCLEASE_F1_4"/>
    <property type="match status" value="1"/>
</dbReference>
<dbReference type="EC" id="3.1.-.-" evidence="14"/>
<evidence type="ECO:0000256" key="14">
    <source>
        <dbReference type="RuleBase" id="RU362131"/>
    </source>
</evidence>
<evidence type="ECO:0000256" key="10">
    <source>
        <dbReference type="PIRSR" id="PIRSR604808-1"/>
    </source>
</evidence>
<keyword evidence="14" id="KW-0234">DNA repair</keyword>
<keyword evidence="14" id="KW-0227">DNA damage</keyword>
<dbReference type="Gene3D" id="3.60.10.10">
    <property type="entry name" value="Endonuclease/exonuclease/phosphatase"/>
    <property type="match status" value="1"/>
</dbReference>
<dbReference type="GO" id="GO:0003677">
    <property type="term" value="F:DNA binding"/>
    <property type="evidence" value="ECO:0007669"/>
    <property type="project" value="InterPro"/>
</dbReference>
<feature type="active site" evidence="10">
    <location>
        <position position="142"/>
    </location>
</feature>
<evidence type="ECO:0000256" key="7">
    <source>
        <dbReference type="ARBA" id="ARBA00022833"/>
    </source>
</evidence>
<sequence length="500" mass="56617">MKIVTWNVNGLRSLKKNVDCVINDLASDITCFQETKISRGQIPETTALINGYTSYFSYPRKQSGYSGVATYCKDKFMPEDAEEGLSSSILTENIVFPSDAFSFSEFLFDDVAKFDSEGRAITTYHLIKHENKIQRLAIINVYCPRVDPDKPERFLYKMQFCFLLEEKLRELCKTGCSVIILGDLNIALSKIDHCDPGDENEFNSSKPRQWLKALLSSKYAFCDEEISIVDAFRYFYPNKKESYTCWNMKTGARLTNYGTRIDYILISSDLLPLLENCEILSNYHGSDHCPVVAVLKCDSVFMENVQLPSICTRLWPEFTGQQQKLQAFFQKTQNLADSITKQKESNAQAVHHTNKRVPKVRQKSILNFYKSRAALHYTSSIIAESCEVIQETSNCSSSNSSSSSTNEASNADKEFDEVISTSKKNQSVAWKTMLSGPSKPPLCLGHHKECVLRTVKKKGLNCGRNFFMCSYPAGHPSNPEASCNFFKWATPPKVNILKKV</sequence>
<gene>
    <name evidence="17" type="primary">Apex2</name>
    <name evidence="17" type="ORF">NPIL_101031</name>
</gene>
<feature type="active site" description="Proton donor/acceptor" evidence="10">
    <location>
        <position position="183"/>
    </location>
</feature>
<keyword evidence="6" id="KW-0378">Hydrolase</keyword>
<feature type="region of interest" description="Disordered" evidence="15">
    <location>
        <begin position="394"/>
        <end position="417"/>
    </location>
</feature>
<feature type="binding site" evidence="11">
    <location>
        <position position="34"/>
    </location>
    <ligand>
        <name>Mg(2+)</name>
        <dbReference type="ChEBI" id="CHEBI:18420"/>
        <label>1</label>
    </ligand>
</feature>
<keyword evidence="5 13" id="KW-0863">Zinc-finger</keyword>
<feature type="compositionally biased region" description="Low complexity" evidence="15">
    <location>
        <begin position="394"/>
        <end position="409"/>
    </location>
</feature>
<feature type="binding site" evidence="11">
    <location>
        <position position="183"/>
    </location>
    <ligand>
        <name>Mg(2+)</name>
        <dbReference type="ChEBI" id="CHEBI:18420"/>
        <label>1</label>
    </ligand>
</feature>
<dbReference type="GO" id="GO:0005634">
    <property type="term" value="C:nucleus"/>
    <property type="evidence" value="ECO:0007669"/>
    <property type="project" value="TreeGrafter"/>
</dbReference>
<feature type="binding site" evidence="11">
    <location>
        <position position="288"/>
    </location>
    <ligand>
        <name>Mg(2+)</name>
        <dbReference type="ChEBI" id="CHEBI:18420"/>
        <label>1</label>
    </ligand>
</feature>
<comment type="similarity">
    <text evidence="3 14">Belongs to the DNA repair enzymes AP/ExoA family.</text>
</comment>
<keyword evidence="4 11" id="KW-0479">Metal-binding</keyword>
<dbReference type="GO" id="GO:0008081">
    <property type="term" value="F:phosphoric diester hydrolase activity"/>
    <property type="evidence" value="ECO:0007669"/>
    <property type="project" value="TreeGrafter"/>
</dbReference>
<keyword evidence="8 11" id="KW-0460">Magnesium</keyword>
<dbReference type="Pfam" id="PF06839">
    <property type="entry name" value="Zn_ribbon_GRF"/>
    <property type="match status" value="1"/>
</dbReference>
<dbReference type="InterPro" id="IPR010666">
    <property type="entry name" value="Znf_GRF"/>
</dbReference>
<dbReference type="Pfam" id="PF03372">
    <property type="entry name" value="Exo_endo_phos"/>
    <property type="match status" value="1"/>
</dbReference>
<feature type="active site" description="Proton acceptor" evidence="10">
    <location>
        <position position="288"/>
    </location>
</feature>
<evidence type="ECO:0000256" key="9">
    <source>
        <dbReference type="ARBA" id="ARBA00023242"/>
    </source>
</evidence>
<evidence type="ECO:0000256" key="15">
    <source>
        <dbReference type="SAM" id="MobiDB-lite"/>
    </source>
</evidence>
<feature type="binding site" evidence="11">
    <location>
        <position position="7"/>
    </location>
    <ligand>
        <name>Mg(2+)</name>
        <dbReference type="ChEBI" id="CHEBI:18420"/>
        <label>1</label>
    </ligand>
</feature>
<evidence type="ECO:0000313" key="18">
    <source>
        <dbReference type="Proteomes" id="UP000887013"/>
    </source>
</evidence>
<feature type="domain" description="GRF-type" evidence="16">
    <location>
        <begin position="443"/>
        <end position="492"/>
    </location>
</feature>
<reference evidence="17" key="1">
    <citation type="submission" date="2020-08" db="EMBL/GenBank/DDBJ databases">
        <title>Multicomponent nature underlies the extraordinary mechanical properties of spider dragline silk.</title>
        <authorList>
            <person name="Kono N."/>
            <person name="Nakamura H."/>
            <person name="Mori M."/>
            <person name="Yoshida Y."/>
            <person name="Ohtoshi R."/>
            <person name="Malay A.D."/>
            <person name="Moran D.A.P."/>
            <person name="Tomita M."/>
            <person name="Numata K."/>
            <person name="Arakawa K."/>
        </authorList>
    </citation>
    <scope>NUCLEOTIDE SEQUENCE</scope>
</reference>
<dbReference type="Proteomes" id="UP000887013">
    <property type="component" value="Unassembled WGS sequence"/>
</dbReference>
<organism evidence="17 18">
    <name type="scientific">Nephila pilipes</name>
    <name type="common">Giant wood spider</name>
    <name type="synonym">Nephila maculata</name>
    <dbReference type="NCBI Taxonomy" id="299642"/>
    <lineage>
        <taxon>Eukaryota</taxon>
        <taxon>Metazoa</taxon>
        <taxon>Ecdysozoa</taxon>
        <taxon>Arthropoda</taxon>
        <taxon>Chelicerata</taxon>
        <taxon>Arachnida</taxon>
        <taxon>Araneae</taxon>
        <taxon>Araneomorphae</taxon>
        <taxon>Entelegynae</taxon>
        <taxon>Araneoidea</taxon>
        <taxon>Nephilidae</taxon>
        <taxon>Nephila</taxon>
    </lineage>
</organism>
<proteinExistence type="inferred from homology"/>
<evidence type="ECO:0000256" key="13">
    <source>
        <dbReference type="PROSITE-ProRule" id="PRU01343"/>
    </source>
</evidence>
<dbReference type="PROSITE" id="PS00728">
    <property type="entry name" value="AP_NUCLEASE_F1_3"/>
    <property type="match status" value="1"/>
</dbReference>
<evidence type="ECO:0000256" key="1">
    <source>
        <dbReference type="ARBA" id="ARBA00000493"/>
    </source>
</evidence>
<dbReference type="InterPro" id="IPR020848">
    <property type="entry name" value="AP_endonuclease_F1_CS"/>
</dbReference>
<dbReference type="SUPFAM" id="SSF56219">
    <property type="entry name" value="DNase I-like"/>
    <property type="match status" value="1"/>
</dbReference>
<evidence type="ECO:0000313" key="17">
    <source>
        <dbReference type="EMBL" id="GFU44076.1"/>
    </source>
</evidence>
<dbReference type="GO" id="GO:0006284">
    <property type="term" value="P:base-excision repair"/>
    <property type="evidence" value="ECO:0007669"/>
    <property type="project" value="TreeGrafter"/>
</dbReference>
<comment type="catalytic activity">
    <reaction evidence="1">
        <text>Exonucleolytic cleavage in the 3'- to 5'-direction to yield nucleoside 5'-phosphates.</text>
        <dbReference type="EC" id="3.1.11.2"/>
    </reaction>
</comment>
<comment type="cofactor">
    <cofactor evidence="11 14">
        <name>Mg(2+)</name>
        <dbReference type="ChEBI" id="CHEBI:18420"/>
    </cofactor>
    <cofactor evidence="11 14">
        <name>Mn(2+)</name>
        <dbReference type="ChEBI" id="CHEBI:29035"/>
    </cofactor>
    <text evidence="11 14">Probably binds two magnesium or manganese ions per subunit.</text>
</comment>
<dbReference type="PANTHER" id="PTHR22748">
    <property type="entry name" value="AP ENDONUCLEASE"/>
    <property type="match status" value="1"/>
</dbReference>
<dbReference type="PANTHER" id="PTHR22748:SF4">
    <property type="entry name" value="DNA-(APURINIC OR APYRIMIDINIC SITE) ENDONUCLEASE 2"/>
    <property type="match status" value="1"/>
</dbReference>
<dbReference type="GO" id="GO:0008270">
    <property type="term" value="F:zinc ion binding"/>
    <property type="evidence" value="ECO:0007669"/>
    <property type="project" value="UniProtKB-KW"/>
</dbReference>
<dbReference type="NCBIfam" id="TIGR00633">
    <property type="entry name" value="xth"/>
    <property type="match status" value="1"/>
</dbReference>
<evidence type="ECO:0000259" key="16">
    <source>
        <dbReference type="PROSITE" id="PS51999"/>
    </source>
</evidence>
<evidence type="ECO:0000256" key="2">
    <source>
        <dbReference type="ARBA" id="ARBA00001936"/>
    </source>
</evidence>
<dbReference type="PROSITE" id="PS51999">
    <property type="entry name" value="ZF_GRF"/>
    <property type="match status" value="1"/>
</dbReference>
<evidence type="ECO:0000256" key="3">
    <source>
        <dbReference type="ARBA" id="ARBA00007092"/>
    </source>
</evidence>
<evidence type="ECO:0000256" key="4">
    <source>
        <dbReference type="ARBA" id="ARBA00022723"/>
    </source>
</evidence>
<name>A0A8X6UPA2_NEPPI</name>
<dbReference type="OrthoDB" id="498125at2759"/>
<feature type="site" description="Transition state stabilizer" evidence="12">
    <location>
        <position position="185"/>
    </location>
</feature>
<dbReference type="EMBL" id="BMAW01036457">
    <property type="protein sequence ID" value="GFU44076.1"/>
    <property type="molecule type" value="Genomic_DNA"/>
</dbReference>
<comment type="cofactor">
    <cofactor evidence="2">
        <name>Mn(2+)</name>
        <dbReference type="ChEBI" id="CHEBI:29035"/>
    </cofactor>
</comment>
<accession>A0A8X6UPA2</accession>
<keyword evidence="18" id="KW-1185">Reference proteome</keyword>
<evidence type="ECO:0000256" key="5">
    <source>
        <dbReference type="ARBA" id="ARBA00022771"/>
    </source>
</evidence>
<evidence type="ECO:0000256" key="11">
    <source>
        <dbReference type="PIRSR" id="PIRSR604808-2"/>
    </source>
</evidence>
<dbReference type="AlphaFoldDB" id="A0A8X6UPA2"/>
<keyword evidence="17" id="KW-0456">Lyase</keyword>
<comment type="caution">
    <text evidence="17">The sequence shown here is derived from an EMBL/GenBank/DDBJ whole genome shotgun (WGS) entry which is preliminary data.</text>
</comment>
<dbReference type="GO" id="GO:0008311">
    <property type="term" value="F:double-stranded DNA 3'-5' DNA exonuclease activity"/>
    <property type="evidence" value="ECO:0007669"/>
    <property type="project" value="UniProtKB-EC"/>
</dbReference>
<dbReference type="InterPro" id="IPR004808">
    <property type="entry name" value="AP_endonuc_1"/>
</dbReference>
<feature type="site" description="Important for catalytic activity" evidence="12">
    <location>
        <position position="262"/>
    </location>
</feature>
<dbReference type="GO" id="GO:0016829">
    <property type="term" value="F:lyase activity"/>
    <property type="evidence" value="ECO:0007669"/>
    <property type="project" value="UniProtKB-KW"/>
</dbReference>
<keyword evidence="7" id="KW-0862">Zinc</keyword>
<keyword evidence="11" id="KW-0464">Manganese</keyword>
<feature type="site" description="Interaction with DNA substrate" evidence="12">
    <location>
        <position position="288"/>
    </location>
</feature>
<evidence type="ECO:0000256" key="12">
    <source>
        <dbReference type="PIRSR" id="PIRSR604808-3"/>
    </source>
</evidence>
<feature type="binding site" evidence="11">
    <location>
        <position position="185"/>
    </location>
    <ligand>
        <name>Mg(2+)</name>
        <dbReference type="ChEBI" id="CHEBI:18420"/>
        <label>1</label>
    </ligand>
</feature>
<dbReference type="GO" id="GO:0003906">
    <property type="term" value="F:DNA-(apurinic or apyrimidinic site) endonuclease activity"/>
    <property type="evidence" value="ECO:0007669"/>
    <property type="project" value="TreeGrafter"/>
</dbReference>